<dbReference type="Gene3D" id="6.10.140.1350">
    <property type="match status" value="1"/>
</dbReference>
<evidence type="ECO:0000256" key="8">
    <source>
        <dbReference type="SAM" id="MobiDB-lite"/>
    </source>
</evidence>
<feature type="compositionally biased region" description="Polar residues" evidence="8">
    <location>
        <begin position="1"/>
        <end position="46"/>
    </location>
</feature>
<evidence type="ECO:0008006" key="11">
    <source>
        <dbReference type="Google" id="ProtNLM"/>
    </source>
</evidence>
<keyword evidence="4" id="KW-0653">Protein transport</keyword>
<evidence type="ECO:0000256" key="5">
    <source>
        <dbReference type="ARBA" id="ARBA00023010"/>
    </source>
</evidence>
<feature type="region of interest" description="Disordered" evidence="8">
    <location>
        <begin position="1"/>
        <end position="195"/>
    </location>
</feature>
<dbReference type="GO" id="GO:0008139">
    <property type="term" value="F:nuclear localization sequence binding"/>
    <property type="evidence" value="ECO:0007669"/>
    <property type="project" value="InterPro"/>
</dbReference>
<dbReference type="InterPro" id="IPR024882">
    <property type="entry name" value="NUP58/p45/49"/>
</dbReference>
<feature type="compositionally biased region" description="Polar residues" evidence="8">
    <location>
        <begin position="218"/>
        <end position="244"/>
    </location>
</feature>
<feature type="region of interest" description="Disordered" evidence="8">
    <location>
        <begin position="442"/>
        <end position="465"/>
    </location>
</feature>
<dbReference type="InterPro" id="IPR025574">
    <property type="entry name" value="Nucleoporin_FG_rpt"/>
</dbReference>
<dbReference type="EMBL" id="ML769411">
    <property type="protein sequence ID" value="KAE9405188.1"/>
    <property type="molecule type" value="Genomic_DNA"/>
</dbReference>
<dbReference type="PANTHER" id="PTHR13437">
    <property type="entry name" value="NUCLEOPORIN P58/P45 NUCLEOPORIN-LIKE PROTEIN 1"/>
    <property type="match status" value="1"/>
</dbReference>
<feature type="compositionally biased region" description="Polar residues" evidence="8">
    <location>
        <begin position="60"/>
        <end position="96"/>
    </location>
</feature>
<proteinExistence type="predicted"/>
<dbReference type="GO" id="GO:0017056">
    <property type="term" value="F:structural constituent of nuclear pore"/>
    <property type="evidence" value="ECO:0007669"/>
    <property type="project" value="InterPro"/>
</dbReference>
<accession>A0A6A4I716</accession>
<evidence type="ECO:0000256" key="4">
    <source>
        <dbReference type="ARBA" id="ARBA00022927"/>
    </source>
</evidence>
<evidence type="ECO:0000313" key="10">
    <source>
        <dbReference type="Proteomes" id="UP000799118"/>
    </source>
</evidence>
<evidence type="ECO:0000256" key="6">
    <source>
        <dbReference type="ARBA" id="ARBA00023132"/>
    </source>
</evidence>
<dbReference type="GO" id="GO:0005643">
    <property type="term" value="C:nuclear pore"/>
    <property type="evidence" value="ECO:0007669"/>
    <property type="project" value="UniProtKB-SubCell"/>
</dbReference>
<organism evidence="9 10">
    <name type="scientific">Gymnopus androsaceus JB14</name>
    <dbReference type="NCBI Taxonomy" id="1447944"/>
    <lineage>
        <taxon>Eukaryota</taxon>
        <taxon>Fungi</taxon>
        <taxon>Dikarya</taxon>
        <taxon>Basidiomycota</taxon>
        <taxon>Agaricomycotina</taxon>
        <taxon>Agaricomycetes</taxon>
        <taxon>Agaricomycetidae</taxon>
        <taxon>Agaricales</taxon>
        <taxon>Marasmiineae</taxon>
        <taxon>Omphalotaceae</taxon>
        <taxon>Gymnopus</taxon>
    </lineage>
</organism>
<gene>
    <name evidence="9" type="ORF">BT96DRAFT_876991</name>
</gene>
<dbReference type="PANTHER" id="PTHR13437:SF2">
    <property type="entry name" value="NUCLEOPORIN P58_P45"/>
    <property type="match status" value="1"/>
</dbReference>
<protein>
    <recommendedName>
        <fullName evidence="11">Nucleoporin Nup54 alpha-helical domain-containing protein</fullName>
    </recommendedName>
</protein>
<keyword evidence="6" id="KW-0906">Nuclear pore complex</keyword>
<name>A0A6A4I716_9AGAR</name>
<comment type="subcellular location">
    <subcellularLocation>
        <location evidence="1">Nucleus</location>
        <location evidence="1">Nuclear pore complex</location>
    </subcellularLocation>
</comment>
<dbReference type="GO" id="GO:0051028">
    <property type="term" value="P:mRNA transport"/>
    <property type="evidence" value="ECO:0007669"/>
    <property type="project" value="UniProtKB-KW"/>
</dbReference>
<evidence type="ECO:0000256" key="3">
    <source>
        <dbReference type="ARBA" id="ARBA00022816"/>
    </source>
</evidence>
<dbReference type="GO" id="GO:0015031">
    <property type="term" value="P:protein transport"/>
    <property type="evidence" value="ECO:0007669"/>
    <property type="project" value="UniProtKB-KW"/>
</dbReference>
<evidence type="ECO:0000256" key="2">
    <source>
        <dbReference type="ARBA" id="ARBA00022448"/>
    </source>
</evidence>
<dbReference type="AlphaFoldDB" id="A0A6A4I716"/>
<feature type="region of interest" description="Disordered" evidence="8">
    <location>
        <begin position="211"/>
        <end position="244"/>
    </location>
</feature>
<keyword evidence="7" id="KW-0539">Nucleus</keyword>
<evidence type="ECO:0000313" key="9">
    <source>
        <dbReference type="EMBL" id="KAE9405188.1"/>
    </source>
</evidence>
<sequence length="465" mass="49495">MGDNSSSAFGIKPNNATGNSIFGQQNNPTGNSVFGASQPQTNSNPFGQQSTQQPTTTGSIFGQAQQQPAATGSSMFGQPATQQGGSMFGQPAQQSATGGGMFGQSTQQGSQQPGTSVFGNTNTNPQQQSARNIFGQSAQQPAGTGMFGQSTQQPSLFGQPATTTGSSVFGQPAQQQQQGSSIFGGGTGNSNFGNNNATGSNIGAFGGSTFGGGSSMFNQRPTQPQQSAFGAPTAQQGPPPFSKTTKFNDLPDALKKTFEQIDSHIQGRIQISKDLRVKKLGEEATKGQELIRAVHKDLSHTGTMIRNDLHFTRDLKAKADQAVHDTIISTRIVDGFKNPQLNGAYLKDHASFPLEFFMRVTTQIRERLVWYRATIEQIERKLSSMANQTHVTPQSITTTVQAQHATFLALASRTAALDAELQNIKALYTQLWRTRTGSVRDPFDSVGMDDSEGKPDLGLSGLSVR</sequence>
<evidence type="ECO:0000256" key="1">
    <source>
        <dbReference type="ARBA" id="ARBA00004567"/>
    </source>
</evidence>
<dbReference type="Pfam" id="PF13634">
    <property type="entry name" value="Nucleoporin_FG"/>
    <property type="match status" value="2"/>
</dbReference>
<keyword evidence="5" id="KW-0811">Translocation</keyword>
<keyword evidence="3" id="KW-0509">mRNA transport</keyword>
<reference evidence="9" key="1">
    <citation type="journal article" date="2019" name="Environ. Microbiol.">
        <title>Fungal ecological strategies reflected in gene transcription - a case study of two litter decomposers.</title>
        <authorList>
            <person name="Barbi F."/>
            <person name="Kohler A."/>
            <person name="Barry K."/>
            <person name="Baskaran P."/>
            <person name="Daum C."/>
            <person name="Fauchery L."/>
            <person name="Ihrmark K."/>
            <person name="Kuo A."/>
            <person name="LaButti K."/>
            <person name="Lipzen A."/>
            <person name="Morin E."/>
            <person name="Grigoriev I.V."/>
            <person name="Henrissat B."/>
            <person name="Lindahl B."/>
            <person name="Martin F."/>
        </authorList>
    </citation>
    <scope>NUCLEOTIDE SEQUENCE</scope>
    <source>
        <strain evidence="9">JB14</strain>
    </source>
</reference>
<feature type="compositionally biased region" description="Low complexity" evidence="8">
    <location>
        <begin position="166"/>
        <end position="181"/>
    </location>
</feature>
<evidence type="ECO:0000256" key="7">
    <source>
        <dbReference type="ARBA" id="ARBA00023242"/>
    </source>
</evidence>
<dbReference type="Proteomes" id="UP000799118">
    <property type="component" value="Unassembled WGS sequence"/>
</dbReference>
<keyword evidence="2" id="KW-0813">Transport</keyword>
<keyword evidence="10" id="KW-1185">Reference proteome</keyword>
<dbReference type="OrthoDB" id="2538017at2759"/>
<feature type="compositionally biased region" description="Polar residues" evidence="8">
    <location>
        <begin position="117"/>
        <end position="165"/>
    </location>
</feature>
<feature type="compositionally biased region" description="Low complexity" evidence="8">
    <location>
        <begin position="47"/>
        <end position="59"/>
    </location>
</feature>
<feature type="compositionally biased region" description="Low complexity" evidence="8">
    <location>
        <begin position="103"/>
        <end position="116"/>
    </location>
</feature>